<dbReference type="PROSITE" id="PS51257">
    <property type="entry name" value="PROKAR_LIPOPROTEIN"/>
    <property type="match status" value="1"/>
</dbReference>
<keyword evidence="2" id="KW-1185">Reference proteome</keyword>
<evidence type="ECO:0000313" key="1">
    <source>
        <dbReference type="EMBL" id="MBM7129908.1"/>
    </source>
</evidence>
<comment type="caution">
    <text evidence="1">The sequence shown here is derived from an EMBL/GenBank/DDBJ whole genome shotgun (WGS) entry which is preliminary data.</text>
</comment>
<organism evidence="1 2">
    <name type="scientific">Dyella mobilis</name>
    <dbReference type="NCBI Taxonomy" id="1849582"/>
    <lineage>
        <taxon>Bacteria</taxon>
        <taxon>Pseudomonadati</taxon>
        <taxon>Pseudomonadota</taxon>
        <taxon>Gammaproteobacteria</taxon>
        <taxon>Lysobacterales</taxon>
        <taxon>Rhodanobacteraceae</taxon>
        <taxon>Dyella</taxon>
    </lineage>
</organism>
<protein>
    <submittedName>
        <fullName evidence="1">Uncharacterized protein</fullName>
    </submittedName>
</protein>
<reference evidence="1" key="1">
    <citation type="submission" date="2020-10" db="EMBL/GenBank/DDBJ databases">
        <title>Phylogeny of dyella-like bacteria.</title>
        <authorList>
            <person name="Fu J."/>
        </authorList>
    </citation>
    <scope>NUCLEOTIDE SEQUENCE</scope>
    <source>
        <strain evidence="1">DHON07</strain>
    </source>
</reference>
<sequence length="93" mass="10231">MMQRQVTHPAGSFAACTNCGKEPHHYRAHGSARDEAAAFAVLAERHQLECACEQRTGWCDSLAEAVRAWEEWCQSLSASFARLDNEHEAANGG</sequence>
<proteinExistence type="predicted"/>
<name>A0ABS2KHS2_9GAMM</name>
<dbReference type="EMBL" id="JADIKF010000038">
    <property type="protein sequence ID" value="MBM7129908.1"/>
    <property type="molecule type" value="Genomic_DNA"/>
</dbReference>
<accession>A0ABS2KHS2</accession>
<gene>
    <name evidence="1" type="ORF">ISS99_10245</name>
</gene>
<dbReference type="RefSeq" id="WP_204631503.1">
    <property type="nucleotide sequence ID" value="NZ_JADIKF010000038.1"/>
</dbReference>
<dbReference type="Proteomes" id="UP001430193">
    <property type="component" value="Unassembled WGS sequence"/>
</dbReference>
<evidence type="ECO:0000313" key="2">
    <source>
        <dbReference type="Proteomes" id="UP001430193"/>
    </source>
</evidence>